<evidence type="ECO:0000256" key="1">
    <source>
        <dbReference type="SAM" id="MobiDB-lite"/>
    </source>
</evidence>
<dbReference type="EMBL" id="BSUN01000001">
    <property type="protein sequence ID" value="GMA36198.1"/>
    <property type="molecule type" value="Genomic_DNA"/>
</dbReference>
<dbReference type="Proteomes" id="UP001157125">
    <property type="component" value="Unassembled WGS sequence"/>
</dbReference>
<protein>
    <submittedName>
        <fullName evidence="2">Uncharacterized protein</fullName>
    </submittedName>
</protein>
<proteinExistence type="predicted"/>
<evidence type="ECO:0000313" key="3">
    <source>
        <dbReference type="Proteomes" id="UP001157125"/>
    </source>
</evidence>
<reference evidence="3" key="1">
    <citation type="journal article" date="2019" name="Int. J. Syst. Evol. Microbiol.">
        <title>The Global Catalogue of Microorganisms (GCM) 10K type strain sequencing project: providing services to taxonomists for standard genome sequencing and annotation.</title>
        <authorList>
            <consortium name="The Broad Institute Genomics Platform"/>
            <consortium name="The Broad Institute Genome Sequencing Center for Infectious Disease"/>
            <person name="Wu L."/>
            <person name="Ma J."/>
        </authorList>
    </citation>
    <scope>NUCLEOTIDE SEQUENCE [LARGE SCALE GENOMIC DNA]</scope>
    <source>
        <strain evidence="3">NBRC 112299</strain>
    </source>
</reference>
<dbReference type="InterPro" id="IPR027417">
    <property type="entry name" value="P-loop_NTPase"/>
</dbReference>
<gene>
    <name evidence="2" type="ORF">GCM10025876_24020</name>
</gene>
<name>A0ABQ6IHJ6_9MICO</name>
<accession>A0ABQ6IHJ6</accession>
<evidence type="ECO:0000313" key="2">
    <source>
        <dbReference type="EMBL" id="GMA36198.1"/>
    </source>
</evidence>
<sequence length="121" mass="13282">MDFKGGATFAGMSGMPHVSAVITNLGAELALVDRFQDALQGEVTRRQELLRRAGNFVNVREYEKARLGGRAELEPLPALMIVADEFSELLAAKPEFIESLHQHRPRGPFPRGAPTPRLTAT</sequence>
<feature type="region of interest" description="Disordered" evidence="1">
    <location>
        <begin position="100"/>
        <end position="121"/>
    </location>
</feature>
<organism evidence="2 3">
    <name type="scientific">Demequina litorisediminis</name>
    <dbReference type="NCBI Taxonomy" id="1849022"/>
    <lineage>
        <taxon>Bacteria</taxon>
        <taxon>Bacillati</taxon>
        <taxon>Actinomycetota</taxon>
        <taxon>Actinomycetes</taxon>
        <taxon>Micrococcales</taxon>
        <taxon>Demequinaceae</taxon>
        <taxon>Demequina</taxon>
    </lineage>
</organism>
<comment type="caution">
    <text evidence="2">The sequence shown here is derived from an EMBL/GenBank/DDBJ whole genome shotgun (WGS) entry which is preliminary data.</text>
</comment>
<keyword evidence="3" id="KW-1185">Reference proteome</keyword>
<dbReference type="Gene3D" id="3.40.50.300">
    <property type="entry name" value="P-loop containing nucleotide triphosphate hydrolases"/>
    <property type="match status" value="1"/>
</dbReference>
<dbReference type="PANTHER" id="PTHR22683:SF1">
    <property type="entry name" value="TYPE VII SECRETION SYSTEM PROTEIN ESSC"/>
    <property type="match status" value="1"/>
</dbReference>
<dbReference type="InterPro" id="IPR050206">
    <property type="entry name" value="FtsK/SpoIIIE/SftA"/>
</dbReference>
<dbReference type="PANTHER" id="PTHR22683">
    <property type="entry name" value="SPORULATION PROTEIN RELATED"/>
    <property type="match status" value="1"/>
</dbReference>